<keyword evidence="2" id="KW-1185">Reference proteome</keyword>
<dbReference type="GeneID" id="70218926"/>
<sequence length="57" mass="6446">GLFNHRAALTAAVPNDLGSYIEKKVIGASLFGYTKDKQYEDQLTNHSSDRMRVWCND</sequence>
<protein>
    <submittedName>
        <fullName evidence="1">Uncharacterized protein</fullName>
    </submittedName>
</protein>
<evidence type="ECO:0000313" key="2">
    <source>
        <dbReference type="Proteomes" id="UP000720189"/>
    </source>
</evidence>
<dbReference type="Proteomes" id="UP000720189">
    <property type="component" value="Unassembled WGS sequence"/>
</dbReference>
<accession>A0A9P9FZS7</accession>
<dbReference type="EMBL" id="JAGMUX010000028">
    <property type="protein sequence ID" value="KAH7220419.1"/>
    <property type="molecule type" value="Genomic_DNA"/>
</dbReference>
<evidence type="ECO:0000313" key="1">
    <source>
        <dbReference type="EMBL" id="KAH7220419.1"/>
    </source>
</evidence>
<name>A0A9P9FZS7_FUSRE</name>
<reference evidence="1" key="1">
    <citation type="journal article" date="2021" name="Nat. Commun.">
        <title>Genetic determinants of endophytism in the Arabidopsis root mycobiome.</title>
        <authorList>
            <person name="Mesny F."/>
            <person name="Miyauchi S."/>
            <person name="Thiergart T."/>
            <person name="Pickel B."/>
            <person name="Atanasova L."/>
            <person name="Karlsson M."/>
            <person name="Huettel B."/>
            <person name="Barry K.W."/>
            <person name="Haridas S."/>
            <person name="Chen C."/>
            <person name="Bauer D."/>
            <person name="Andreopoulos W."/>
            <person name="Pangilinan J."/>
            <person name="LaButti K."/>
            <person name="Riley R."/>
            <person name="Lipzen A."/>
            <person name="Clum A."/>
            <person name="Drula E."/>
            <person name="Henrissat B."/>
            <person name="Kohler A."/>
            <person name="Grigoriev I.V."/>
            <person name="Martin F.M."/>
            <person name="Hacquard S."/>
        </authorList>
    </citation>
    <scope>NUCLEOTIDE SEQUENCE</scope>
    <source>
        <strain evidence="1">MPI-CAGE-AT-0023</strain>
    </source>
</reference>
<dbReference type="AlphaFoldDB" id="A0A9P9FZS7"/>
<gene>
    <name evidence="1" type="ORF">BKA55DRAFT_528128</name>
</gene>
<dbReference type="OrthoDB" id="10271053at2759"/>
<feature type="non-terminal residue" evidence="1">
    <location>
        <position position="1"/>
    </location>
</feature>
<comment type="caution">
    <text evidence="1">The sequence shown here is derived from an EMBL/GenBank/DDBJ whole genome shotgun (WGS) entry which is preliminary data.</text>
</comment>
<dbReference type="RefSeq" id="XP_046042023.1">
    <property type="nucleotide sequence ID" value="XM_046188972.1"/>
</dbReference>
<organism evidence="1 2">
    <name type="scientific">Fusarium redolens</name>
    <dbReference type="NCBI Taxonomy" id="48865"/>
    <lineage>
        <taxon>Eukaryota</taxon>
        <taxon>Fungi</taxon>
        <taxon>Dikarya</taxon>
        <taxon>Ascomycota</taxon>
        <taxon>Pezizomycotina</taxon>
        <taxon>Sordariomycetes</taxon>
        <taxon>Hypocreomycetidae</taxon>
        <taxon>Hypocreales</taxon>
        <taxon>Nectriaceae</taxon>
        <taxon>Fusarium</taxon>
        <taxon>Fusarium redolens species complex</taxon>
    </lineage>
</organism>
<proteinExistence type="predicted"/>